<evidence type="ECO:0000256" key="9">
    <source>
        <dbReference type="ARBA" id="ARBA00023136"/>
    </source>
</evidence>
<dbReference type="PROSITE" id="PS50893">
    <property type="entry name" value="ABC_TRANSPORTER_2"/>
    <property type="match status" value="1"/>
</dbReference>
<organism evidence="10 11">
    <name type="scientific">Staphylococcus aureus (strain USA300)</name>
    <dbReference type="NCBI Taxonomy" id="367830"/>
    <lineage>
        <taxon>Bacteria</taxon>
        <taxon>Bacillati</taxon>
        <taxon>Bacillota</taxon>
        <taxon>Bacilli</taxon>
        <taxon>Bacillales</taxon>
        <taxon>Staphylococcaceae</taxon>
        <taxon>Staphylococcus</taxon>
    </lineage>
</organism>
<evidence type="ECO:0000256" key="2">
    <source>
        <dbReference type="ARBA" id="ARBA00005417"/>
    </source>
</evidence>
<evidence type="ECO:0000256" key="7">
    <source>
        <dbReference type="ARBA" id="ARBA00022840"/>
    </source>
</evidence>
<dbReference type="InterPro" id="IPR003439">
    <property type="entry name" value="ABC_transporter-like_ATP-bd"/>
</dbReference>
<keyword evidence="7 10" id="KW-0067">ATP-binding</keyword>
<name>A0A0H2XE30_STAA3</name>
<keyword evidence="3" id="KW-0813">Transport</keyword>
<comment type="similarity">
    <text evidence="2">Belongs to the ABC transporter superfamily.</text>
</comment>
<dbReference type="AlphaFoldDB" id="A0A0H2XE30"/>
<dbReference type="GO" id="GO:0005524">
    <property type="term" value="F:ATP binding"/>
    <property type="evidence" value="ECO:0007669"/>
    <property type="project" value="UniProtKB-KW"/>
</dbReference>
<evidence type="ECO:0000256" key="8">
    <source>
        <dbReference type="ARBA" id="ARBA00022967"/>
    </source>
</evidence>
<dbReference type="PROSITE" id="PS00211">
    <property type="entry name" value="ABC_TRANSPORTER_1"/>
    <property type="match status" value="1"/>
</dbReference>
<evidence type="ECO:0000256" key="3">
    <source>
        <dbReference type="ARBA" id="ARBA00022448"/>
    </source>
</evidence>
<dbReference type="SMART" id="SM00382">
    <property type="entry name" value="AAA"/>
    <property type="match status" value="1"/>
</dbReference>
<dbReference type="PANTHER" id="PTHR43297">
    <property type="entry name" value="OLIGOPEPTIDE TRANSPORT ATP-BINDING PROTEIN APPD"/>
    <property type="match status" value="1"/>
</dbReference>
<dbReference type="InterPro" id="IPR003593">
    <property type="entry name" value="AAA+_ATPase"/>
</dbReference>
<dbReference type="Proteomes" id="UP000001939">
    <property type="component" value="Chromosome"/>
</dbReference>
<dbReference type="GO" id="GO:0005886">
    <property type="term" value="C:plasma membrane"/>
    <property type="evidence" value="ECO:0007669"/>
    <property type="project" value="UniProtKB-SubCell"/>
</dbReference>
<sequence>MSNYQQKNNAVNTVVNVNQLSILDQEKVLLKDVDLTVTKGAFHCIIGESGSGKSLLTRTILGMKQSQLCYQGDIDIDLTQTDAVFQDVQSNMFQNITLAKHFQYIYEANRTHLTKQRIKEDVLQMMQLLGLRQGEQLLERYPFELSGGMAQRVAFIMSLIRRPNYLFLDEPTSALDQENIKKFMHYLLRAQERYQMTIVFITHDINLVKDCATHISIMQQGKLIENGEAASILTKPTHNYTKKLITIAHRRQPYA</sequence>
<dbReference type="GO" id="GO:0016887">
    <property type="term" value="F:ATP hydrolysis activity"/>
    <property type="evidence" value="ECO:0007669"/>
    <property type="project" value="InterPro"/>
</dbReference>
<keyword evidence="8" id="KW-1278">Translocase</keyword>
<dbReference type="InterPro" id="IPR050388">
    <property type="entry name" value="ABC_Ni/Peptide_Import"/>
</dbReference>
<proteinExistence type="inferred from homology"/>
<dbReference type="Pfam" id="PF00005">
    <property type="entry name" value="ABC_tran"/>
    <property type="match status" value="1"/>
</dbReference>
<evidence type="ECO:0000313" key="11">
    <source>
        <dbReference type="Proteomes" id="UP000001939"/>
    </source>
</evidence>
<evidence type="ECO:0000256" key="1">
    <source>
        <dbReference type="ARBA" id="ARBA00004202"/>
    </source>
</evidence>
<reference evidence="10 11" key="1">
    <citation type="journal article" date="2006" name="Lancet">
        <title>Complete genome sequence of USA300, an epidemic clone of community-acquired meticillin-resistant Staphylococcus aureus.</title>
        <authorList>
            <person name="Diep B.A."/>
            <person name="Gill S.R."/>
            <person name="Chang R.F."/>
            <person name="Phan T.H."/>
            <person name="Chen J.H."/>
            <person name="Davidson M.G."/>
            <person name="Lin F."/>
            <person name="Lin J."/>
            <person name="Carleton H.A."/>
            <person name="Mongodin E.F."/>
            <person name="Sensabaugh G.F."/>
            <person name="Perdreau-Remington F."/>
        </authorList>
    </citation>
    <scope>NUCLEOTIDE SEQUENCE [LARGE SCALE GENOMIC DNA]</scope>
    <source>
        <strain evidence="11">USA300</strain>
    </source>
</reference>
<keyword evidence="9" id="KW-0472">Membrane</keyword>
<keyword evidence="4" id="KW-1003">Cell membrane</keyword>
<dbReference type="InterPro" id="IPR027417">
    <property type="entry name" value="P-loop_NTPase"/>
</dbReference>
<dbReference type="EMBL" id="CP000255">
    <property type="protein sequence ID" value="ABD20460.1"/>
    <property type="molecule type" value="Genomic_DNA"/>
</dbReference>
<dbReference type="RefSeq" id="WP_000073898.1">
    <property type="nucleotide sequence ID" value="NZ_CP027476.1"/>
</dbReference>
<comment type="subcellular location">
    <subcellularLocation>
        <location evidence="1">Cell membrane</location>
        <topology evidence="1">Peripheral membrane protein</topology>
    </subcellularLocation>
</comment>
<dbReference type="Gene3D" id="3.40.50.300">
    <property type="entry name" value="P-loop containing nucleotide triphosphate hydrolases"/>
    <property type="match status" value="1"/>
</dbReference>
<dbReference type="HOGENOM" id="CLU_000604_1_23_9"/>
<dbReference type="OMA" id="HADAMFQ"/>
<gene>
    <name evidence="10" type="ordered locus">SAUSA300_0076</name>
</gene>
<dbReference type="SUPFAM" id="SSF52540">
    <property type="entry name" value="P-loop containing nucleoside triphosphate hydrolases"/>
    <property type="match status" value="1"/>
</dbReference>
<dbReference type="PANTHER" id="PTHR43297:SF14">
    <property type="entry name" value="ATPASE AAA-TYPE CORE DOMAIN-CONTAINING PROTEIN"/>
    <property type="match status" value="1"/>
</dbReference>
<dbReference type="KEGG" id="saa:SAUSA300_0076"/>
<dbReference type="SMR" id="A0A0H2XE30"/>
<dbReference type="InterPro" id="IPR017871">
    <property type="entry name" value="ABC_transporter-like_CS"/>
</dbReference>
<evidence type="ECO:0000256" key="6">
    <source>
        <dbReference type="ARBA" id="ARBA00022741"/>
    </source>
</evidence>
<protein>
    <submittedName>
        <fullName evidence="10">ABC transporter, ATP-binding protein</fullName>
    </submittedName>
</protein>
<evidence type="ECO:0000256" key="4">
    <source>
        <dbReference type="ARBA" id="ARBA00022475"/>
    </source>
</evidence>
<evidence type="ECO:0000256" key="5">
    <source>
        <dbReference type="ARBA" id="ARBA00022519"/>
    </source>
</evidence>
<keyword evidence="5" id="KW-0997">Cell inner membrane</keyword>
<accession>A0A0H2XE30</accession>
<keyword evidence="6" id="KW-0547">Nucleotide-binding</keyword>
<evidence type="ECO:0000313" key="10">
    <source>
        <dbReference type="EMBL" id="ABD20460.1"/>
    </source>
</evidence>